<dbReference type="InterPro" id="IPR001965">
    <property type="entry name" value="Znf_PHD"/>
</dbReference>
<evidence type="ECO:0000256" key="7">
    <source>
        <dbReference type="ARBA" id="ARBA00023125"/>
    </source>
</evidence>
<evidence type="ECO:0000256" key="13">
    <source>
        <dbReference type="RuleBase" id="RU000682"/>
    </source>
</evidence>
<dbReference type="Gene3D" id="1.10.10.60">
    <property type="entry name" value="Homeodomain-like"/>
    <property type="match status" value="1"/>
</dbReference>
<accession>A0ABR0QG99</accession>
<feature type="domain" description="Homeobox" evidence="16">
    <location>
        <begin position="901"/>
        <end position="961"/>
    </location>
</feature>
<feature type="compositionally biased region" description="Low complexity" evidence="14">
    <location>
        <begin position="673"/>
        <end position="682"/>
    </location>
</feature>
<dbReference type="SMART" id="SM00249">
    <property type="entry name" value="PHD"/>
    <property type="match status" value="1"/>
</dbReference>
<evidence type="ECO:0000256" key="1">
    <source>
        <dbReference type="ARBA" id="ARBA00004123"/>
    </source>
</evidence>
<dbReference type="Proteomes" id="UP001358586">
    <property type="component" value="Chromosome 3"/>
</dbReference>
<dbReference type="InterPro" id="IPR011011">
    <property type="entry name" value="Znf_FYVE_PHD"/>
</dbReference>
<dbReference type="InterPro" id="IPR001356">
    <property type="entry name" value="HD"/>
</dbReference>
<feature type="region of interest" description="Disordered" evidence="14">
    <location>
        <begin position="270"/>
        <end position="292"/>
    </location>
</feature>
<keyword evidence="7 11" id="KW-0238">DNA-binding</keyword>
<feature type="compositionally biased region" description="Basic and acidic residues" evidence="14">
    <location>
        <begin position="411"/>
        <end position="423"/>
    </location>
</feature>
<feature type="compositionally biased region" description="Polar residues" evidence="14">
    <location>
        <begin position="874"/>
        <end position="884"/>
    </location>
</feature>
<dbReference type="InterPro" id="IPR019786">
    <property type="entry name" value="Zinc_finger_PHD-type_CS"/>
</dbReference>
<dbReference type="PROSITE" id="PS50016">
    <property type="entry name" value="ZF_PHD_2"/>
    <property type="match status" value="1"/>
</dbReference>
<gene>
    <name evidence="17" type="ORF">PVK06_006720</name>
</gene>
<evidence type="ECO:0000256" key="14">
    <source>
        <dbReference type="SAM" id="MobiDB-lite"/>
    </source>
</evidence>
<dbReference type="SMART" id="SM00389">
    <property type="entry name" value="HOX"/>
    <property type="match status" value="1"/>
</dbReference>
<evidence type="ECO:0000259" key="15">
    <source>
        <dbReference type="PROSITE" id="PS50016"/>
    </source>
</evidence>
<dbReference type="PANTHER" id="PTHR12628">
    <property type="entry name" value="POLYCOMB-LIKE TRANSCRIPTION FACTOR"/>
    <property type="match status" value="1"/>
</dbReference>
<keyword evidence="9" id="KW-0804">Transcription</keyword>
<comment type="similarity">
    <text evidence="2">Belongs to the PHD-associated homeobox family.</text>
</comment>
<dbReference type="EMBL" id="JARKNE010000003">
    <property type="protein sequence ID" value="KAK5837993.1"/>
    <property type="molecule type" value="Genomic_DNA"/>
</dbReference>
<feature type="compositionally biased region" description="Acidic residues" evidence="14">
    <location>
        <begin position="700"/>
        <end position="710"/>
    </location>
</feature>
<dbReference type="PROSITE" id="PS01359">
    <property type="entry name" value="ZF_PHD_1"/>
    <property type="match status" value="1"/>
</dbReference>
<reference evidence="17 18" key="1">
    <citation type="submission" date="2023-03" db="EMBL/GenBank/DDBJ databases">
        <title>WGS of Gossypium arboreum.</title>
        <authorList>
            <person name="Yu D."/>
        </authorList>
    </citation>
    <scope>NUCLEOTIDE SEQUENCE [LARGE SCALE GENOMIC DNA]</scope>
    <source>
        <tissue evidence="17">Leaf</tissue>
    </source>
</reference>
<evidence type="ECO:0000256" key="12">
    <source>
        <dbReference type="PROSITE-ProRule" id="PRU00146"/>
    </source>
</evidence>
<dbReference type="PROSITE" id="PS50071">
    <property type="entry name" value="HOMEOBOX_2"/>
    <property type="match status" value="1"/>
</dbReference>
<name>A0ABR0QG99_GOSAR</name>
<feature type="compositionally biased region" description="Polar residues" evidence="14">
    <location>
        <begin position="280"/>
        <end position="292"/>
    </location>
</feature>
<feature type="domain" description="PHD-type" evidence="15">
    <location>
        <begin position="545"/>
        <end position="602"/>
    </location>
</feature>
<dbReference type="SUPFAM" id="SSF57903">
    <property type="entry name" value="FYVE/PHD zinc finger"/>
    <property type="match status" value="1"/>
</dbReference>
<keyword evidence="5" id="KW-0862">Zinc</keyword>
<feature type="DNA-binding region" description="Homeobox" evidence="11">
    <location>
        <begin position="903"/>
        <end position="962"/>
    </location>
</feature>
<dbReference type="Pfam" id="PF00046">
    <property type="entry name" value="Homeodomain"/>
    <property type="match status" value="1"/>
</dbReference>
<feature type="compositionally biased region" description="Basic and acidic residues" evidence="14">
    <location>
        <begin position="909"/>
        <end position="926"/>
    </location>
</feature>
<dbReference type="InterPro" id="IPR013083">
    <property type="entry name" value="Znf_RING/FYVE/PHD"/>
</dbReference>
<evidence type="ECO:0000256" key="5">
    <source>
        <dbReference type="ARBA" id="ARBA00022833"/>
    </source>
</evidence>
<evidence type="ECO:0000256" key="8">
    <source>
        <dbReference type="ARBA" id="ARBA00023155"/>
    </source>
</evidence>
<comment type="subcellular location">
    <subcellularLocation>
        <location evidence="1 11 13">Nucleus</location>
    </subcellularLocation>
</comment>
<feature type="region of interest" description="Disordered" evidence="14">
    <location>
        <begin position="67"/>
        <end position="89"/>
    </location>
</feature>
<sequence length="985" mass="108619">MAMPIFGMLIVKKLKRAARAFCKDIKYDQKHLIRDLIVTFREMFPKSNALDSSFLPDMINVEHMGVSPPETKSEKGNHFAPEETTSEQAHELGSEYLHTELSENKHPCGYARTRNESAETATGVSCSDIHESSSGYVDKNSPPEHLGLLPKYASEHNPPDNSFCHQETVSGMTHEYGSGYVHETSEKKHQPGSDIVQNNLEEACTLVCGLPAEHLRPCSEEFSKNTLTERLGVLPEDSSKCTQIDQLSCPQLGSVEPTAAFGSINTSKELGEPTEQQQQLGSESLSNGIVKSPTATSHNAFYQALELNPEVMNQSNCGQSLQSPSEGASIVSQIGKSYLVEPLGLPPGFESGNSCVQQPKLHSEDMAQSSGVEQHEATPKNFLENSVQGRDGESSKTRKKYTPRPLSSSDRVLRSKSQEKSKASELSNNITDIGSSEQQKGKNRNKMIEKREVSDEYSRIRSHLRYLVNRINYERSLIAAYSTEGWKGLSLEKLKPEKELQRATSEILRRKLKIRDLFQRIDSLCAEGRLPESLFDSKGEIDSEDIFCAKCGSKDLSANNDIILCDGVCDRGFHQYCLQPPLLKEDIPPGDEGWLCPGCYCKLFCIELVNESQGTSFCLADSWEKVFPEAVVAAGGQNQDPNLELPSDDSDDSDYNADNSEPDEKDQGDESSSDQSDFTCSSEELEVPRNVDPCLGLLSDDSEDDDYDPDGPDHDNVAEPESSTSDFTSDSEDLGAMLKVNSSSPKDEVPVSNIGSTDSKGKKPKLGGNESRSDEPSSIMDSASGQDGTAVSKKRSSEKLDYKKLYDETYVNFPSSSSDDEDWSDTIAPRKRKRCAAGASSAPENGNASSSRSVSISEGSKLNPEHKLRRNMRHNSNFKDTNLSPAELKGGTSGSGSSDKKAGSSTHRRLGETEKQRLCESFRENQYPDRATKERLGKELDMTFRQVSKWFENARWSFNHPTSNQETAAKRVAENAIASAFPKKN</sequence>
<feature type="region of interest" description="Disordered" evidence="14">
    <location>
        <begin position="361"/>
        <end position="445"/>
    </location>
</feature>
<protein>
    <recommendedName>
        <fullName evidence="19">Homeobox protein HAT3.1</fullName>
    </recommendedName>
</protein>
<dbReference type="PANTHER" id="PTHR12628:SF13">
    <property type="entry name" value="HOMEOBOX PROTEIN HAT3.1"/>
    <property type="match status" value="1"/>
</dbReference>
<feature type="compositionally biased region" description="Basic and acidic residues" evidence="14">
    <location>
        <begin position="795"/>
        <end position="807"/>
    </location>
</feature>
<dbReference type="Gene3D" id="3.30.40.10">
    <property type="entry name" value="Zinc/RING finger domain, C3HC4 (zinc finger)"/>
    <property type="match status" value="1"/>
</dbReference>
<keyword evidence="18" id="KW-1185">Reference proteome</keyword>
<evidence type="ECO:0000256" key="10">
    <source>
        <dbReference type="ARBA" id="ARBA00023242"/>
    </source>
</evidence>
<feature type="region of interest" description="Disordered" evidence="14">
    <location>
        <begin position="634"/>
        <end position="926"/>
    </location>
</feature>
<evidence type="ECO:0000313" key="18">
    <source>
        <dbReference type="Proteomes" id="UP001358586"/>
    </source>
</evidence>
<evidence type="ECO:0000256" key="11">
    <source>
        <dbReference type="PROSITE-ProRule" id="PRU00108"/>
    </source>
</evidence>
<evidence type="ECO:0000256" key="9">
    <source>
        <dbReference type="ARBA" id="ARBA00023163"/>
    </source>
</evidence>
<keyword evidence="3" id="KW-0479">Metal-binding</keyword>
<feature type="compositionally biased region" description="Low complexity" evidence="14">
    <location>
        <begin position="849"/>
        <end position="860"/>
    </location>
</feature>
<dbReference type="CDD" id="cd15504">
    <property type="entry name" value="PHD_PRHA_like"/>
    <property type="match status" value="1"/>
</dbReference>
<keyword evidence="6" id="KW-0805">Transcription regulation</keyword>
<organism evidence="17 18">
    <name type="scientific">Gossypium arboreum</name>
    <name type="common">Tree cotton</name>
    <name type="synonym">Gossypium nanking</name>
    <dbReference type="NCBI Taxonomy" id="29729"/>
    <lineage>
        <taxon>Eukaryota</taxon>
        <taxon>Viridiplantae</taxon>
        <taxon>Streptophyta</taxon>
        <taxon>Embryophyta</taxon>
        <taxon>Tracheophyta</taxon>
        <taxon>Spermatophyta</taxon>
        <taxon>Magnoliopsida</taxon>
        <taxon>eudicotyledons</taxon>
        <taxon>Gunneridae</taxon>
        <taxon>Pentapetalae</taxon>
        <taxon>rosids</taxon>
        <taxon>malvids</taxon>
        <taxon>Malvales</taxon>
        <taxon>Malvaceae</taxon>
        <taxon>Malvoideae</taxon>
        <taxon>Gossypium</taxon>
    </lineage>
</organism>
<keyword evidence="10 11" id="KW-0539">Nucleus</keyword>
<evidence type="ECO:0000256" key="3">
    <source>
        <dbReference type="ARBA" id="ARBA00022723"/>
    </source>
</evidence>
<dbReference type="InterPro" id="IPR019787">
    <property type="entry name" value="Znf_PHD-finger"/>
</dbReference>
<feature type="compositionally biased region" description="Polar residues" evidence="14">
    <location>
        <begin position="424"/>
        <end position="438"/>
    </location>
</feature>
<comment type="caution">
    <text evidence="17">The sequence shown here is derived from an EMBL/GenBank/DDBJ whole genome shotgun (WGS) entry which is preliminary data.</text>
</comment>
<evidence type="ECO:0000256" key="4">
    <source>
        <dbReference type="ARBA" id="ARBA00022771"/>
    </source>
</evidence>
<feature type="compositionally biased region" description="Basic and acidic residues" evidence="14">
    <location>
        <begin position="71"/>
        <end position="81"/>
    </location>
</feature>
<evidence type="ECO:0000256" key="2">
    <source>
        <dbReference type="ARBA" id="ARBA00007427"/>
    </source>
</evidence>
<evidence type="ECO:0000256" key="6">
    <source>
        <dbReference type="ARBA" id="ARBA00023015"/>
    </source>
</evidence>
<feature type="compositionally biased region" description="Polar residues" evidence="14">
    <location>
        <begin position="779"/>
        <end position="789"/>
    </location>
</feature>
<dbReference type="InterPro" id="IPR045876">
    <property type="entry name" value="PRHA-like_PHD-finger"/>
</dbReference>
<evidence type="ECO:0000259" key="16">
    <source>
        <dbReference type="PROSITE" id="PS50071"/>
    </source>
</evidence>
<evidence type="ECO:0008006" key="19">
    <source>
        <dbReference type="Google" id="ProtNLM"/>
    </source>
</evidence>
<dbReference type="SUPFAM" id="SSF46689">
    <property type="entry name" value="Homeodomain-like"/>
    <property type="match status" value="1"/>
</dbReference>
<dbReference type="InterPro" id="IPR009057">
    <property type="entry name" value="Homeodomain-like_sf"/>
</dbReference>
<feature type="compositionally biased region" description="Acidic residues" evidence="14">
    <location>
        <begin position="646"/>
        <end position="672"/>
    </location>
</feature>
<proteinExistence type="inferred from homology"/>
<evidence type="ECO:0000313" key="17">
    <source>
        <dbReference type="EMBL" id="KAK5837993.1"/>
    </source>
</evidence>
<keyword evidence="8 11" id="KW-0371">Homeobox</keyword>
<dbReference type="Pfam" id="PF00628">
    <property type="entry name" value="PHD"/>
    <property type="match status" value="1"/>
</dbReference>
<keyword evidence="4 12" id="KW-0863">Zinc-finger</keyword>
<dbReference type="CDD" id="cd00086">
    <property type="entry name" value="homeodomain"/>
    <property type="match status" value="1"/>
</dbReference>